<accession>A0A6J5EEQ6</accession>
<dbReference type="RefSeq" id="WP_175228907.1">
    <property type="nucleotide sequence ID" value="NZ_CADIKH010000023.1"/>
</dbReference>
<reference evidence="1 2" key="1">
    <citation type="submission" date="2020-04" db="EMBL/GenBank/DDBJ databases">
        <authorList>
            <person name="De Canck E."/>
        </authorList>
    </citation>
    <scope>NUCLEOTIDE SEQUENCE [LARGE SCALE GENOMIC DNA]</scope>
    <source>
        <strain evidence="1 2">LMG 29542</strain>
    </source>
</reference>
<dbReference type="AlphaFoldDB" id="A0A6J5EEQ6"/>
<evidence type="ECO:0008006" key="3">
    <source>
        <dbReference type="Google" id="ProtNLM"/>
    </source>
</evidence>
<keyword evidence="2" id="KW-1185">Reference proteome</keyword>
<dbReference type="EMBL" id="CADIKH010000023">
    <property type="protein sequence ID" value="CAB3764134.1"/>
    <property type="molecule type" value="Genomic_DNA"/>
</dbReference>
<proteinExistence type="predicted"/>
<dbReference type="PIRSF" id="PIRSF016624">
    <property type="entry name" value="Mu_prophg_I"/>
    <property type="match status" value="1"/>
</dbReference>
<dbReference type="Proteomes" id="UP000494363">
    <property type="component" value="Unassembled WGS sequence"/>
</dbReference>
<protein>
    <recommendedName>
        <fullName evidence="3">Mu-like prophage FluMu I protein</fullName>
    </recommendedName>
</protein>
<gene>
    <name evidence="1" type="ORF">LMG29542_04789</name>
</gene>
<dbReference type="InterPro" id="IPR012106">
    <property type="entry name" value="Phage_Mu_Gp1"/>
</dbReference>
<name>A0A6J5EEQ6_9BURK</name>
<evidence type="ECO:0000313" key="1">
    <source>
        <dbReference type="EMBL" id="CAB3764134.1"/>
    </source>
</evidence>
<organism evidence="1 2">
    <name type="scientific">Paraburkholderia humisilvae</name>
    <dbReference type="NCBI Taxonomy" id="627669"/>
    <lineage>
        <taxon>Bacteria</taxon>
        <taxon>Pseudomonadati</taxon>
        <taxon>Pseudomonadota</taxon>
        <taxon>Betaproteobacteria</taxon>
        <taxon>Burkholderiales</taxon>
        <taxon>Burkholderiaceae</taxon>
        <taxon>Paraburkholderia</taxon>
    </lineage>
</organism>
<dbReference type="Pfam" id="PF10123">
    <property type="entry name" value="Mu-like_Pro"/>
    <property type="match status" value="1"/>
</dbReference>
<sequence>MANPFFIAALSAQIQSAGTAIQLLPAGEFRARDGRPTECAAWHMDAAIAAKLIAAATSRDVPYVIDYEHQTLNAAQNGQPAPAAAWFKTLEWRDGDGLYAVDVEWTARASSMIDAHEYRYLSPVFSFDKAGNVTSILHAALTNNPALDCLDEVQLAAASVMASASTSAAVAALPTETPPEDHTMNELLEQLIWLLNMPVGSTEEDVKAQLQKLVASLSDGEGVAAASVNLPVLLESQRAQIATLSASQVDPARYVPIAVMTDLRAQLDAANTKLAGNEVAELVTAALSNGRLLPAQESWARELGASNVAQLKTFLSTAQPIAALHSTQTGGVQPNGDKTGANAVDASGIAVCKALGISTEDFAKSSAPAA</sequence>
<evidence type="ECO:0000313" key="2">
    <source>
        <dbReference type="Proteomes" id="UP000494363"/>
    </source>
</evidence>